<comment type="caution">
    <text evidence="2">The sequence shown here is derived from an EMBL/GenBank/DDBJ whole genome shotgun (WGS) entry which is preliminary data.</text>
</comment>
<feature type="region of interest" description="Disordered" evidence="1">
    <location>
        <begin position="158"/>
        <end position="201"/>
    </location>
</feature>
<keyword evidence="3" id="KW-1185">Reference proteome</keyword>
<proteinExistence type="predicted"/>
<gene>
    <name evidence="2" type="ORF">QIT00_05380</name>
</gene>
<feature type="compositionally biased region" description="Basic and acidic residues" evidence="1">
    <location>
        <begin position="180"/>
        <end position="201"/>
    </location>
</feature>
<dbReference type="EMBL" id="JASCIS010000004">
    <property type="protein sequence ID" value="MDI3417998.1"/>
    <property type="molecule type" value="Genomic_DNA"/>
</dbReference>
<dbReference type="Proteomes" id="UP001237105">
    <property type="component" value="Unassembled WGS sequence"/>
</dbReference>
<name>A0ABT6SS88_9ACTN</name>
<organism evidence="2 3">
    <name type="scientific">Streptomyces luteolus</name>
    <dbReference type="NCBI Taxonomy" id="3043615"/>
    <lineage>
        <taxon>Bacteria</taxon>
        <taxon>Bacillati</taxon>
        <taxon>Actinomycetota</taxon>
        <taxon>Actinomycetes</taxon>
        <taxon>Kitasatosporales</taxon>
        <taxon>Streptomycetaceae</taxon>
        <taxon>Streptomyces</taxon>
    </lineage>
</organism>
<reference evidence="2 3" key="1">
    <citation type="submission" date="2023-05" db="EMBL/GenBank/DDBJ databases">
        <title>Draft genome sequence of Streptomyces sp. B-S-A12 isolated from a cave soil in Thailand.</title>
        <authorList>
            <person name="Chamroensaksri N."/>
            <person name="Muangham S."/>
        </authorList>
    </citation>
    <scope>NUCLEOTIDE SEQUENCE [LARGE SCALE GENOMIC DNA]</scope>
    <source>
        <strain evidence="2 3">B-S-A12</strain>
    </source>
</reference>
<evidence type="ECO:0000313" key="2">
    <source>
        <dbReference type="EMBL" id="MDI3417998.1"/>
    </source>
</evidence>
<sequence>MDTTVFSEPCTNPLTDTPEARIDAALDLLTTQDGGGTDNPVPALLAILQPSTDALGTDAQPAGPPPAVLQERIADHLASCWPRLGHADFSTDLASDAMKVVAPVIDQLQRSARSWRQRAVAALIECDQARDIAVVLEQTNAEAVRLLRSGRHEAALAVLESDGIPPEPQTGTDEAASGPEAEHQAARDSDHGRTFDDAQRR</sequence>
<accession>A0ABT6SS88</accession>
<evidence type="ECO:0000256" key="1">
    <source>
        <dbReference type="SAM" id="MobiDB-lite"/>
    </source>
</evidence>
<dbReference type="RefSeq" id="WP_282533920.1">
    <property type="nucleotide sequence ID" value="NZ_JASCIS010000004.1"/>
</dbReference>
<protein>
    <submittedName>
        <fullName evidence="2">Uncharacterized protein</fullName>
    </submittedName>
</protein>
<evidence type="ECO:0000313" key="3">
    <source>
        <dbReference type="Proteomes" id="UP001237105"/>
    </source>
</evidence>